<dbReference type="Proteomes" id="UP001403385">
    <property type="component" value="Unassembled WGS sequence"/>
</dbReference>
<dbReference type="NCBIfam" id="TIGR02432">
    <property type="entry name" value="lysidine_TilS_N"/>
    <property type="match status" value="1"/>
</dbReference>
<dbReference type="Pfam" id="PF11734">
    <property type="entry name" value="TilS_C"/>
    <property type="match status" value="1"/>
</dbReference>
<keyword evidence="5 8" id="KW-0547">Nucleotide-binding</keyword>
<dbReference type="CDD" id="cd01992">
    <property type="entry name" value="TilS_N"/>
    <property type="match status" value="1"/>
</dbReference>
<dbReference type="EC" id="6.3.4.19" evidence="8"/>
<proteinExistence type="inferred from homology"/>
<evidence type="ECO:0000256" key="6">
    <source>
        <dbReference type="ARBA" id="ARBA00022840"/>
    </source>
</evidence>
<evidence type="ECO:0000256" key="7">
    <source>
        <dbReference type="ARBA" id="ARBA00048539"/>
    </source>
</evidence>
<comment type="subcellular location">
    <subcellularLocation>
        <location evidence="1 8">Cytoplasm</location>
    </subcellularLocation>
</comment>
<dbReference type="NCBIfam" id="TIGR02433">
    <property type="entry name" value="lysidine_TilS_C"/>
    <property type="match status" value="1"/>
</dbReference>
<sequence length="442" mass="51184">MLERFVNYIATQKLFSQQDRILLAISGGVDSVVLASLLQEAGYEFALAHCNFQLRGAASGEDEQWVTEFSKTLQQPLYRQTFDTKTYARQHALSIEMAARDLRYRFFEALCQQHSFDRIATAHHLNDSLETVLLNLTKGTGISGLRGILPKAGKIVRPLMFASREEIEYYARKKKLTWREDASNQEDIFQRNFLRHHVVPALKKINPNLESGFLRTAEKLAGIEGFFFAQLERVRAQVCQQKGGLLHIDLRKLKTQPEYKTVLYYILKEYQFHYDQVKQLTENLQGTSGRWFYSGQYQLLQDREELIVSPKNNEPSAFHLPIHKPEGNWQTPYGQMQIGIQEGKFRIDPNPAIALLDKDTLSFPLTLRHWRYGDTFCPLGMKQRKKLSDFFIDLKIPLHEKEKIVLVEDAQGKIVWVVGLRISEQCKITKATREAIKMEWLG</sequence>
<comment type="catalytic activity">
    <reaction evidence="7 8">
        <text>cytidine(34) in tRNA(Ile2) + L-lysine + ATP = lysidine(34) in tRNA(Ile2) + AMP + diphosphate + H(+)</text>
        <dbReference type="Rhea" id="RHEA:43744"/>
        <dbReference type="Rhea" id="RHEA-COMP:10625"/>
        <dbReference type="Rhea" id="RHEA-COMP:10670"/>
        <dbReference type="ChEBI" id="CHEBI:15378"/>
        <dbReference type="ChEBI" id="CHEBI:30616"/>
        <dbReference type="ChEBI" id="CHEBI:32551"/>
        <dbReference type="ChEBI" id="CHEBI:33019"/>
        <dbReference type="ChEBI" id="CHEBI:82748"/>
        <dbReference type="ChEBI" id="CHEBI:83665"/>
        <dbReference type="ChEBI" id="CHEBI:456215"/>
        <dbReference type="EC" id="6.3.4.19"/>
    </reaction>
</comment>
<keyword evidence="3 8" id="KW-0436">Ligase</keyword>
<dbReference type="GO" id="GO:0006400">
    <property type="term" value="P:tRNA modification"/>
    <property type="evidence" value="ECO:0007669"/>
    <property type="project" value="UniProtKB-UniRule"/>
</dbReference>
<gene>
    <name evidence="8 10" type="primary">tilS</name>
    <name evidence="10" type="ORF">AAG747_15170</name>
</gene>
<evidence type="ECO:0000256" key="3">
    <source>
        <dbReference type="ARBA" id="ARBA00022598"/>
    </source>
</evidence>
<dbReference type="InterPro" id="IPR014729">
    <property type="entry name" value="Rossmann-like_a/b/a_fold"/>
</dbReference>
<comment type="similarity">
    <text evidence="8">Belongs to the tRNA(Ile)-lysidine synthase family.</text>
</comment>
<dbReference type="Gene3D" id="3.40.50.620">
    <property type="entry name" value="HUPs"/>
    <property type="match status" value="1"/>
</dbReference>
<evidence type="ECO:0000256" key="5">
    <source>
        <dbReference type="ARBA" id="ARBA00022741"/>
    </source>
</evidence>
<protein>
    <recommendedName>
        <fullName evidence="8">tRNA(Ile)-lysidine synthase</fullName>
        <ecNumber evidence="8">6.3.4.19</ecNumber>
    </recommendedName>
    <alternativeName>
        <fullName evidence="8">tRNA(Ile)-2-lysyl-cytidine synthase</fullName>
    </alternativeName>
    <alternativeName>
        <fullName evidence="8">tRNA(Ile)-lysidine synthetase</fullName>
    </alternativeName>
</protein>
<dbReference type="PANTHER" id="PTHR43033">
    <property type="entry name" value="TRNA(ILE)-LYSIDINE SYNTHASE-RELATED"/>
    <property type="match status" value="1"/>
</dbReference>
<dbReference type="InterPro" id="IPR012094">
    <property type="entry name" value="tRNA_Ile_lys_synt"/>
</dbReference>
<dbReference type="InterPro" id="IPR012795">
    <property type="entry name" value="tRNA_Ile_lys_synt_N"/>
</dbReference>
<keyword evidence="11" id="KW-1185">Reference proteome</keyword>
<dbReference type="AlphaFoldDB" id="A0AAW9S5W5"/>
<dbReference type="RefSeq" id="WP_346822039.1">
    <property type="nucleotide sequence ID" value="NZ_JBDKWZ010000008.1"/>
</dbReference>
<dbReference type="GO" id="GO:0005524">
    <property type="term" value="F:ATP binding"/>
    <property type="evidence" value="ECO:0007669"/>
    <property type="project" value="UniProtKB-UniRule"/>
</dbReference>
<dbReference type="HAMAP" id="MF_01161">
    <property type="entry name" value="tRNA_Ile_lys_synt"/>
    <property type="match status" value="1"/>
</dbReference>
<dbReference type="SMART" id="SM00977">
    <property type="entry name" value="TilS_C"/>
    <property type="match status" value="1"/>
</dbReference>
<dbReference type="PANTHER" id="PTHR43033:SF1">
    <property type="entry name" value="TRNA(ILE)-LYSIDINE SYNTHASE-RELATED"/>
    <property type="match status" value="1"/>
</dbReference>
<evidence type="ECO:0000259" key="9">
    <source>
        <dbReference type="SMART" id="SM00977"/>
    </source>
</evidence>
<evidence type="ECO:0000256" key="2">
    <source>
        <dbReference type="ARBA" id="ARBA00022490"/>
    </source>
</evidence>
<keyword evidence="2 8" id="KW-0963">Cytoplasm</keyword>
<dbReference type="GO" id="GO:0032267">
    <property type="term" value="F:tRNA(Ile)-lysidine synthase activity"/>
    <property type="evidence" value="ECO:0007669"/>
    <property type="project" value="UniProtKB-EC"/>
</dbReference>
<name>A0AAW9S5W5_9BACT</name>
<dbReference type="Pfam" id="PF01171">
    <property type="entry name" value="ATP_bind_3"/>
    <property type="match status" value="1"/>
</dbReference>
<keyword evidence="4 8" id="KW-0819">tRNA processing</keyword>
<comment type="function">
    <text evidence="8">Ligates lysine onto the cytidine present at position 34 of the AUA codon-specific tRNA(Ile) that contains the anticodon CAU, in an ATP-dependent manner. Cytidine is converted to lysidine, thus changing the amino acid specificity of the tRNA from methionine to isoleucine.</text>
</comment>
<evidence type="ECO:0000256" key="4">
    <source>
        <dbReference type="ARBA" id="ARBA00022694"/>
    </source>
</evidence>
<dbReference type="EMBL" id="JBDKWZ010000008">
    <property type="protein sequence ID" value="MEN7549263.1"/>
    <property type="molecule type" value="Genomic_DNA"/>
</dbReference>
<evidence type="ECO:0000256" key="1">
    <source>
        <dbReference type="ARBA" id="ARBA00004496"/>
    </source>
</evidence>
<dbReference type="InterPro" id="IPR012796">
    <property type="entry name" value="Lysidine-tRNA-synth_C"/>
</dbReference>
<evidence type="ECO:0000313" key="10">
    <source>
        <dbReference type="EMBL" id="MEN7549263.1"/>
    </source>
</evidence>
<dbReference type="InterPro" id="IPR011063">
    <property type="entry name" value="TilS/TtcA_N"/>
</dbReference>
<dbReference type="SUPFAM" id="SSF52402">
    <property type="entry name" value="Adenine nucleotide alpha hydrolases-like"/>
    <property type="match status" value="1"/>
</dbReference>
<feature type="domain" description="Lysidine-tRNA(Ile) synthetase C-terminal" evidence="9">
    <location>
        <begin position="365"/>
        <end position="440"/>
    </location>
</feature>
<comment type="domain">
    <text evidence="8">The N-terminal region contains the highly conserved SGGXDS motif, predicted to be a P-loop motif involved in ATP binding.</text>
</comment>
<organism evidence="10 11">
    <name type="scientific">Rapidithrix thailandica</name>
    <dbReference type="NCBI Taxonomy" id="413964"/>
    <lineage>
        <taxon>Bacteria</taxon>
        <taxon>Pseudomonadati</taxon>
        <taxon>Bacteroidota</taxon>
        <taxon>Cytophagia</taxon>
        <taxon>Cytophagales</taxon>
        <taxon>Flammeovirgaceae</taxon>
        <taxon>Rapidithrix</taxon>
    </lineage>
</organism>
<feature type="binding site" evidence="8">
    <location>
        <begin position="26"/>
        <end position="31"/>
    </location>
    <ligand>
        <name>ATP</name>
        <dbReference type="ChEBI" id="CHEBI:30616"/>
    </ligand>
</feature>
<comment type="caution">
    <text evidence="10">The sequence shown here is derived from an EMBL/GenBank/DDBJ whole genome shotgun (WGS) entry which is preliminary data.</text>
</comment>
<keyword evidence="6 8" id="KW-0067">ATP-binding</keyword>
<accession>A0AAW9S5W5</accession>
<dbReference type="GO" id="GO:0005737">
    <property type="term" value="C:cytoplasm"/>
    <property type="evidence" value="ECO:0007669"/>
    <property type="project" value="UniProtKB-SubCell"/>
</dbReference>
<dbReference type="SUPFAM" id="SSF56037">
    <property type="entry name" value="PheT/TilS domain"/>
    <property type="match status" value="1"/>
</dbReference>
<evidence type="ECO:0000256" key="8">
    <source>
        <dbReference type="HAMAP-Rule" id="MF_01161"/>
    </source>
</evidence>
<evidence type="ECO:0000313" key="11">
    <source>
        <dbReference type="Proteomes" id="UP001403385"/>
    </source>
</evidence>
<reference evidence="10 11" key="1">
    <citation type="submission" date="2024-04" db="EMBL/GenBank/DDBJ databases">
        <title>Novel genus in family Flammeovirgaceae.</title>
        <authorList>
            <person name="Nguyen T.H."/>
            <person name="Vuong T.Q."/>
            <person name="Le H."/>
            <person name="Kim S.-G."/>
        </authorList>
    </citation>
    <scope>NUCLEOTIDE SEQUENCE [LARGE SCALE GENOMIC DNA]</scope>
    <source>
        <strain evidence="10 11">JCM 23209</strain>
    </source>
</reference>